<accession>A0A2M6W0N9</accession>
<evidence type="ECO:0000256" key="7">
    <source>
        <dbReference type="PIRSR" id="PIRSR618044-2"/>
    </source>
</evidence>
<evidence type="ECO:0000313" key="11">
    <source>
        <dbReference type="Proteomes" id="UP000229362"/>
    </source>
</evidence>
<keyword evidence="3" id="KW-0378">Hydrolase</keyword>
<evidence type="ECO:0000256" key="6">
    <source>
        <dbReference type="ARBA" id="ARBA00023316"/>
    </source>
</evidence>
<evidence type="ECO:0000256" key="5">
    <source>
        <dbReference type="ARBA" id="ARBA00022984"/>
    </source>
</evidence>
<dbReference type="GO" id="GO:0009002">
    <property type="term" value="F:serine-type D-Ala-D-Ala carboxypeptidase activity"/>
    <property type="evidence" value="ECO:0007669"/>
    <property type="project" value="InterPro"/>
</dbReference>
<evidence type="ECO:0000256" key="3">
    <source>
        <dbReference type="ARBA" id="ARBA00022801"/>
    </source>
</evidence>
<comment type="caution">
    <text evidence="10">The sequence shown here is derived from an EMBL/GenBank/DDBJ whole genome shotgun (WGS) entry which is preliminary data.</text>
</comment>
<feature type="domain" description="Peptidase S11 D-alanyl-D-alanine carboxypeptidase A N-terminal" evidence="9">
    <location>
        <begin position="13"/>
        <end position="175"/>
    </location>
</feature>
<dbReference type="GO" id="GO:0071555">
    <property type="term" value="P:cell wall organization"/>
    <property type="evidence" value="ECO:0007669"/>
    <property type="project" value="UniProtKB-KW"/>
</dbReference>
<keyword evidence="4" id="KW-0133">Cell shape</keyword>
<dbReference type="GO" id="GO:0008360">
    <property type="term" value="P:regulation of cell shape"/>
    <property type="evidence" value="ECO:0007669"/>
    <property type="project" value="UniProtKB-KW"/>
</dbReference>
<organism evidence="10 11">
    <name type="scientific">Candidatus Magasanikbacteria bacterium CG10_big_fil_rev_8_21_14_0_10_43_6</name>
    <dbReference type="NCBI Taxonomy" id="1974650"/>
    <lineage>
        <taxon>Bacteria</taxon>
        <taxon>Candidatus Magasanikiibacteriota</taxon>
    </lineage>
</organism>
<keyword evidence="5" id="KW-0573">Peptidoglycan synthesis</keyword>
<dbReference type="AlphaFoldDB" id="A0A2M6W0N9"/>
<feature type="non-terminal residue" evidence="10">
    <location>
        <position position="1"/>
    </location>
</feature>
<dbReference type="GO" id="GO:0006508">
    <property type="term" value="P:proteolysis"/>
    <property type="evidence" value="ECO:0007669"/>
    <property type="project" value="InterPro"/>
</dbReference>
<feature type="binding site" evidence="7">
    <location>
        <position position="144"/>
    </location>
    <ligand>
        <name>substrate</name>
    </ligand>
</feature>
<evidence type="ECO:0000259" key="9">
    <source>
        <dbReference type="Pfam" id="PF00768"/>
    </source>
</evidence>
<protein>
    <recommendedName>
        <fullName evidence="9">Peptidase S11 D-alanyl-D-alanine carboxypeptidase A N-terminal domain-containing protein</fullName>
    </recommendedName>
</protein>
<dbReference type="InterPro" id="IPR012338">
    <property type="entry name" value="Beta-lactam/transpept-like"/>
</dbReference>
<sequence length="205" mass="23095">THQVVTGDYVDTHMYAGDTYTIEELWYTALVASSNKAVMTLADSVGWNLETFVARMNEKAQELGMGDTVFVEPTGLDAGDISTASDLVLLLEEALQYKEITDALRTDEFTLYSEERNKTHHMWSTNWMLLGWIPHTFEEFSGGKTGYITASGYNFVMQVGDGKGHLVDVVVLGADTHESRFTEARDVAEWVFTHYEWPEVYEATP</sequence>
<keyword evidence="2" id="KW-0732">Signal</keyword>
<dbReference type="GO" id="GO:0009252">
    <property type="term" value="P:peptidoglycan biosynthetic process"/>
    <property type="evidence" value="ECO:0007669"/>
    <property type="project" value="UniProtKB-KW"/>
</dbReference>
<dbReference type="Proteomes" id="UP000229362">
    <property type="component" value="Unassembled WGS sequence"/>
</dbReference>
<gene>
    <name evidence="10" type="ORF">COU33_03625</name>
</gene>
<keyword evidence="6" id="KW-0961">Cell wall biogenesis/degradation</keyword>
<evidence type="ECO:0000256" key="4">
    <source>
        <dbReference type="ARBA" id="ARBA00022960"/>
    </source>
</evidence>
<dbReference type="InterPro" id="IPR001967">
    <property type="entry name" value="Peptidase_S11_N"/>
</dbReference>
<proteinExistence type="inferred from homology"/>
<comment type="similarity">
    <text evidence="1 8">Belongs to the peptidase S11 family.</text>
</comment>
<dbReference type="Gene3D" id="3.40.710.10">
    <property type="entry name" value="DD-peptidase/beta-lactamase superfamily"/>
    <property type="match status" value="1"/>
</dbReference>
<dbReference type="PANTHER" id="PTHR21581:SF26">
    <property type="entry name" value="D-ALANYL-D-ALANINE ENDOPEPTIDASE"/>
    <property type="match status" value="1"/>
</dbReference>
<dbReference type="InterPro" id="IPR018044">
    <property type="entry name" value="Peptidase_S11"/>
</dbReference>
<dbReference type="PANTHER" id="PTHR21581">
    <property type="entry name" value="D-ALANYL-D-ALANINE CARBOXYPEPTIDASE"/>
    <property type="match status" value="1"/>
</dbReference>
<evidence type="ECO:0000256" key="2">
    <source>
        <dbReference type="ARBA" id="ARBA00022729"/>
    </source>
</evidence>
<dbReference type="Pfam" id="PF00768">
    <property type="entry name" value="Peptidase_S11"/>
    <property type="match status" value="1"/>
</dbReference>
<evidence type="ECO:0000313" key="10">
    <source>
        <dbReference type="EMBL" id="PIT86349.1"/>
    </source>
</evidence>
<dbReference type="SUPFAM" id="SSF56601">
    <property type="entry name" value="beta-lactamase/transpeptidase-like"/>
    <property type="match status" value="1"/>
</dbReference>
<dbReference type="PRINTS" id="PR00725">
    <property type="entry name" value="DADACBPTASE1"/>
</dbReference>
<evidence type="ECO:0000256" key="1">
    <source>
        <dbReference type="ARBA" id="ARBA00007164"/>
    </source>
</evidence>
<dbReference type="EMBL" id="PFBZ01000157">
    <property type="protein sequence ID" value="PIT86349.1"/>
    <property type="molecule type" value="Genomic_DNA"/>
</dbReference>
<evidence type="ECO:0000256" key="8">
    <source>
        <dbReference type="RuleBase" id="RU004016"/>
    </source>
</evidence>
<reference evidence="11" key="1">
    <citation type="submission" date="2017-09" db="EMBL/GenBank/DDBJ databases">
        <title>Depth-based differentiation of microbial function through sediment-hosted aquifers and enrichment of novel symbionts in the deep terrestrial subsurface.</title>
        <authorList>
            <person name="Probst A.J."/>
            <person name="Ladd B."/>
            <person name="Jarett J.K."/>
            <person name="Geller-Mcgrath D.E."/>
            <person name="Sieber C.M.K."/>
            <person name="Emerson J.B."/>
            <person name="Anantharaman K."/>
            <person name="Thomas B.C."/>
            <person name="Malmstrom R."/>
            <person name="Stieglmeier M."/>
            <person name="Klingl A."/>
            <person name="Woyke T."/>
            <person name="Ryan C.M."/>
            <person name="Banfield J.F."/>
        </authorList>
    </citation>
    <scope>NUCLEOTIDE SEQUENCE [LARGE SCALE GENOMIC DNA]</scope>
</reference>
<name>A0A2M6W0N9_9BACT</name>